<accession>A0A0K2UK80</accession>
<sequence length="110" mass="12829">MIAMHTVSKLNAETIKKLSLMKLPSHFSLIGFKVHSTIYDSHKINQKTCSSELCHENLGLYIFKPYSPKSKIYLLFDSVYGMKNFFNNFLSRTHLELKRKSFTFCRSLQS</sequence>
<dbReference type="EMBL" id="HACA01021272">
    <property type="protein sequence ID" value="CDW38633.1"/>
    <property type="molecule type" value="Transcribed_RNA"/>
</dbReference>
<name>A0A0K2UK80_LEPSM</name>
<reference evidence="1" key="1">
    <citation type="submission" date="2014-05" db="EMBL/GenBank/DDBJ databases">
        <authorList>
            <person name="Chronopoulou M."/>
        </authorList>
    </citation>
    <scope>NUCLEOTIDE SEQUENCE</scope>
    <source>
        <tissue evidence="1">Whole organism</tissue>
    </source>
</reference>
<dbReference type="AlphaFoldDB" id="A0A0K2UK80"/>
<evidence type="ECO:0000313" key="1">
    <source>
        <dbReference type="EMBL" id="CDW38633.1"/>
    </source>
</evidence>
<organism evidence="1">
    <name type="scientific">Lepeophtheirus salmonis</name>
    <name type="common">Salmon louse</name>
    <name type="synonym">Caligus salmonis</name>
    <dbReference type="NCBI Taxonomy" id="72036"/>
    <lineage>
        <taxon>Eukaryota</taxon>
        <taxon>Metazoa</taxon>
        <taxon>Ecdysozoa</taxon>
        <taxon>Arthropoda</taxon>
        <taxon>Crustacea</taxon>
        <taxon>Multicrustacea</taxon>
        <taxon>Hexanauplia</taxon>
        <taxon>Copepoda</taxon>
        <taxon>Siphonostomatoida</taxon>
        <taxon>Caligidae</taxon>
        <taxon>Lepeophtheirus</taxon>
    </lineage>
</organism>
<protein>
    <submittedName>
        <fullName evidence="1">Uncharacterized protein</fullName>
    </submittedName>
</protein>
<proteinExistence type="predicted"/>